<dbReference type="EnsemblMetazoa" id="OVOC3548.1">
    <property type="protein sequence ID" value="OVOC3548.1"/>
    <property type="gene ID" value="WBGene00240357"/>
</dbReference>
<accession>A0A8R1XTX6</accession>
<evidence type="ECO:0000313" key="1">
    <source>
        <dbReference type="EnsemblMetazoa" id="OVOC3548.1"/>
    </source>
</evidence>
<reference evidence="1" key="2">
    <citation type="submission" date="2022-06" db="UniProtKB">
        <authorList>
            <consortium name="EnsemblMetazoa"/>
        </authorList>
    </citation>
    <scope>IDENTIFICATION</scope>
</reference>
<evidence type="ECO:0000313" key="2">
    <source>
        <dbReference type="Proteomes" id="UP000024404"/>
    </source>
</evidence>
<proteinExistence type="predicted"/>
<protein>
    <submittedName>
        <fullName evidence="1">Uncharacterized protein</fullName>
    </submittedName>
</protein>
<dbReference type="EMBL" id="CMVM020000117">
    <property type="status" value="NOT_ANNOTATED_CDS"/>
    <property type="molecule type" value="Genomic_DNA"/>
</dbReference>
<organism evidence="1 2">
    <name type="scientific">Onchocerca volvulus</name>
    <dbReference type="NCBI Taxonomy" id="6282"/>
    <lineage>
        <taxon>Eukaryota</taxon>
        <taxon>Metazoa</taxon>
        <taxon>Ecdysozoa</taxon>
        <taxon>Nematoda</taxon>
        <taxon>Chromadorea</taxon>
        <taxon>Rhabditida</taxon>
        <taxon>Spirurina</taxon>
        <taxon>Spiruromorpha</taxon>
        <taxon>Filarioidea</taxon>
        <taxon>Onchocercidae</taxon>
        <taxon>Onchocerca</taxon>
    </lineage>
</organism>
<dbReference type="Proteomes" id="UP000024404">
    <property type="component" value="Unassembled WGS sequence"/>
</dbReference>
<sequence length="73" mass="8190">MNDANEQNGTVKMDVPQHSIASRTTPCLPKLSIHFSFFLPQNNGLVLAVSDFSNGKWRKKKKKKKKNVTSSSE</sequence>
<dbReference type="AlphaFoldDB" id="A0A8R1XTX6"/>
<name>A0A8R1XTX6_ONCVO</name>
<reference evidence="2" key="1">
    <citation type="submission" date="2013-10" db="EMBL/GenBank/DDBJ databases">
        <title>Genome sequencing of Onchocerca volvulus.</title>
        <authorList>
            <person name="Cotton J."/>
            <person name="Tsai J."/>
            <person name="Stanley E."/>
            <person name="Tracey A."/>
            <person name="Holroyd N."/>
            <person name="Lustigman S."/>
            <person name="Berriman M."/>
        </authorList>
    </citation>
    <scope>NUCLEOTIDE SEQUENCE</scope>
</reference>
<keyword evidence="2" id="KW-1185">Reference proteome</keyword>